<dbReference type="OrthoDB" id="1669814at2759"/>
<dbReference type="EMBL" id="AZBU02000003">
    <property type="protein sequence ID" value="TKR87817.1"/>
    <property type="molecule type" value="Genomic_DNA"/>
</dbReference>
<gene>
    <name evidence="1" type="ORF">L596_012158</name>
</gene>
<evidence type="ECO:0000313" key="2">
    <source>
        <dbReference type="Proteomes" id="UP000298663"/>
    </source>
</evidence>
<proteinExistence type="predicted"/>
<dbReference type="STRING" id="34508.A0A4U5NW54"/>
<comment type="caution">
    <text evidence="1">The sequence shown here is derived from an EMBL/GenBank/DDBJ whole genome shotgun (WGS) entry which is preliminary data.</text>
</comment>
<reference evidence="1 2" key="2">
    <citation type="journal article" date="2019" name="G3 (Bethesda)">
        <title>Hybrid Assembly of the Genome of the Entomopathogenic Nematode Steinernema carpocapsae Identifies the X-Chromosome.</title>
        <authorList>
            <person name="Serra L."/>
            <person name="Macchietto M."/>
            <person name="Macias-Munoz A."/>
            <person name="McGill C.J."/>
            <person name="Rodriguez I.M."/>
            <person name="Rodriguez B."/>
            <person name="Murad R."/>
            <person name="Mortazavi A."/>
        </authorList>
    </citation>
    <scope>NUCLEOTIDE SEQUENCE [LARGE SCALE GENOMIC DNA]</scope>
    <source>
        <strain evidence="1 2">ALL</strain>
    </source>
</reference>
<dbReference type="AlphaFoldDB" id="A0A4U5NW54"/>
<organism evidence="1 2">
    <name type="scientific">Steinernema carpocapsae</name>
    <name type="common">Entomopathogenic nematode</name>
    <dbReference type="NCBI Taxonomy" id="34508"/>
    <lineage>
        <taxon>Eukaryota</taxon>
        <taxon>Metazoa</taxon>
        <taxon>Ecdysozoa</taxon>
        <taxon>Nematoda</taxon>
        <taxon>Chromadorea</taxon>
        <taxon>Rhabditida</taxon>
        <taxon>Tylenchina</taxon>
        <taxon>Panagrolaimomorpha</taxon>
        <taxon>Strongyloidoidea</taxon>
        <taxon>Steinernematidae</taxon>
        <taxon>Steinernema</taxon>
    </lineage>
</organism>
<protein>
    <submittedName>
        <fullName evidence="1">Uncharacterized protein</fullName>
    </submittedName>
</protein>
<evidence type="ECO:0000313" key="1">
    <source>
        <dbReference type="EMBL" id="TKR87817.1"/>
    </source>
</evidence>
<dbReference type="Proteomes" id="UP000298663">
    <property type="component" value="Unassembled WGS sequence"/>
</dbReference>
<reference evidence="1 2" key="1">
    <citation type="journal article" date="2015" name="Genome Biol.">
        <title>Comparative genomics of Steinernema reveals deeply conserved gene regulatory networks.</title>
        <authorList>
            <person name="Dillman A.R."/>
            <person name="Macchietto M."/>
            <person name="Porter C.F."/>
            <person name="Rogers A."/>
            <person name="Williams B."/>
            <person name="Antoshechkin I."/>
            <person name="Lee M.M."/>
            <person name="Goodwin Z."/>
            <person name="Lu X."/>
            <person name="Lewis E.E."/>
            <person name="Goodrich-Blair H."/>
            <person name="Stock S.P."/>
            <person name="Adams B.J."/>
            <person name="Sternberg P.W."/>
            <person name="Mortazavi A."/>
        </authorList>
    </citation>
    <scope>NUCLEOTIDE SEQUENCE [LARGE SCALE GENOMIC DNA]</scope>
    <source>
        <strain evidence="1 2">ALL</strain>
    </source>
</reference>
<keyword evidence="2" id="KW-1185">Reference proteome</keyword>
<sequence length="87" mass="9693">MASKELLRRAIPRRKIRRCHCAHFGNRFRDSGTPGVEGANIVISSRKIKSCNKAIEELSAKGLRNVCAISCHVGSTEDRQRLLDFVG</sequence>
<name>A0A4U5NW54_STECR</name>
<accession>A0A4U5NW54</accession>